<feature type="transmembrane region" description="Helical" evidence="1">
    <location>
        <begin position="104"/>
        <end position="124"/>
    </location>
</feature>
<gene>
    <name evidence="3" type="ORF">SAMN04489793_3593</name>
</gene>
<feature type="transmembrane region" description="Helical" evidence="1">
    <location>
        <begin position="40"/>
        <end position="58"/>
    </location>
</feature>
<sequence length="274" mass="28479">MTHTSTVRRYLWALLIVGTAASVAANVAHAHPGIGPRIMAVAAPIALLAFTHLVGLWGRIRTSGVTYWAILVTVALIAIGAARVSFAAVRDLAESYGYGPLDAALIPLMLDGGLATTALALVVLGRIEAETIQPAAHQLIDDHQVTTGPGHPITESIIVDQTVDLPLIGAGHEGDQPRAGELDPVIIEPHSEVPVCLVEPGADQPDDRTDPRGDHWALAELIAATGRTNQPINVITAVLAARADGKGQKAAGLAAGVAQGTVRTIEKLREEVAA</sequence>
<dbReference type="Proteomes" id="UP000182241">
    <property type="component" value="Unassembled WGS sequence"/>
</dbReference>
<keyword evidence="1" id="KW-0472">Membrane</keyword>
<feature type="signal peptide" evidence="2">
    <location>
        <begin position="1"/>
        <end position="30"/>
    </location>
</feature>
<keyword evidence="2" id="KW-0732">Signal</keyword>
<dbReference type="OrthoDB" id="4763680at2"/>
<dbReference type="RefSeq" id="WP_068738915.1">
    <property type="nucleotide sequence ID" value="NZ_FNSA01000003.1"/>
</dbReference>
<dbReference type="Pfam" id="PF10935">
    <property type="entry name" value="DUF2637"/>
    <property type="match status" value="1"/>
</dbReference>
<name>A0A1H4WMF3_TSUTY</name>
<evidence type="ECO:0000313" key="4">
    <source>
        <dbReference type="Proteomes" id="UP000182241"/>
    </source>
</evidence>
<keyword evidence="1" id="KW-1133">Transmembrane helix</keyword>
<protein>
    <recommendedName>
        <fullName evidence="5">DUF2637 domain-containing protein</fullName>
    </recommendedName>
</protein>
<proteinExistence type="predicted"/>
<evidence type="ECO:0008006" key="5">
    <source>
        <dbReference type="Google" id="ProtNLM"/>
    </source>
</evidence>
<reference evidence="4" key="1">
    <citation type="submission" date="2016-10" db="EMBL/GenBank/DDBJ databases">
        <authorList>
            <person name="Varghese N."/>
            <person name="Submissions S."/>
        </authorList>
    </citation>
    <scope>NUCLEOTIDE SEQUENCE [LARGE SCALE GENOMIC DNA]</scope>
    <source>
        <strain evidence="4">DSM 44234</strain>
    </source>
</reference>
<dbReference type="AlphaFoldDB" id="A0A1H4WMF3"/>
<keyword evidence="4" id="KW-1185">Reference proteome</keyword>
<feature type="chain" id="PRO_5010289169" description="DUF2637 domain-containing protein" evidence="2">
    <location>
        <begin position="31"/>
        <end position="274"/>
    </location>
</feature>
<accession>A0A1H4WMF3</accession>
<evidence type="ECO:0000256" key="2">
    <source>
        <dbReference type="SAM" id="SignalP"/>
    </source>
</evidence>
<evidence type="ECO:0000313" key="3">
    <source>
        <dbReference type="EMBL" id="SEC93821.1"/>
    </source>
</evidence>
<keyword evidence="1" id="KW-0812">Transmembrane</keyword>
<feature type="transmembrane region" description="Helical" evidence="1">
    <location>
        <begin position="65"/>
        <end position="84"/>
    </location>
</feature>
<dbReference type="EMBL" id="FNSA01000003">
    <property type="protein sequence ID" value="SEC93821.1"/>
    <property type="molecule type" value="Genomic_DNA"/>
</dbReference>
<dbReference type="InterPro" id="IPR021235">
    <property type="entry name" value="DUF2637"/>
</dbReference>
<evidence type="ECO:0000256" key="1">
    <source>
        <dbReference type="SAM" id="Phobius"/>
    </source>
</evidence>
<organism evidence="3 4">
    <name type="scientific">Tsukamurella tyrosinosolvens</name>
    <dbReference type="NCBI Taxonomy" id="57704"/>
    <lineage>
        <taxon>Bacteria</taxon>
        <taxon>Bacillati</taxon>
        <taxon>Actinomycetota</taxon>
        <taxon>Actinomycetes</taxon>
        <taxon>Mycobacteriales</taxon>
        <taxon>Tsukamurellaceae</taxon>
        <taxon>Tsukamurella</taxon>
    </lineage>
</organism>